<dbReference type="Proteomes" id="UP000075420">
    <property type="component" value="Unassembled WGS sequence"/>
</dbReference>
<evidence type="ECO:0000313" key="2">
    <source>
        <dbReference type="EMBL" id="KYF56859.1"/>
    </source>
</evidence>
<dbReference type="PANTHER" id="PTHR43312:SF1">
    <property type="entry name" value="NADP-DEPENDENT OXIDOREDUCTASE DOMAIN-CONTAINING PROTEIN"/>
    <property type="match status" value="1"/>
</dbReference>
<evidence type="ECO:0000313" key="3">
    <source>
        <dbReference type="Proteomes" id="UP000075420"/>
    </source>
</evidence>
<dbReference type="AlphaFoldDB" id="A0A150PMA5"/>
<comment type="caution">
    <text evidence="2">The sequence shown here is derived from an EMBL/GenBank/DDBJ whole genome shotgun (WGS) entry which is preliminary data.</text>
</comment>
<dbReference type="Gene3D" id="3.20.20.100">
    <property type="entry name" value="NADP-dependent oxidoreductase domain"/>
    <property type="match status" value="1"/>
</dbReference>
<dbReference type="SUPFAM" id="SSF51430">
    <property type="entry name" value="NAD(P)-linked oxidoreductase"/>
    <property type="match status" value="1"/>
</dbReference>
<name>A0A150PMA5_SORCE</name>
<dbReference type="EMBL" id="JELY01001115">
    <property type="protein sequence ID" value="KYF56859.1"/>
    <property type="molecule type" value="Genomic_DNA"/>
</dbReference>
<reference evidence="2 3" key="1">
    <citation type="submission" date="2014-02" db="EMBL/GenBank/DDBJ databases">
        <title>The small core and large imbalanced accessory genome model reveals a collaborative survival strategy of Sorangium cellulosum strains in nature.</title>
        <authorList>
            <person name="Han K."/>
            <person name="Peng R."/>
            <person name="Blom J."/>
            <person name="Li Y.-Z."/>
        </authorList>
    </citation>
    <scope>NUCLEOTIDE SEQUENCE [LARGE SCALE GENOMIC DNA]</scope>
    <source>
        <strain evidence="2 3">So0157-25</strain>
    </source>
</reference>
<accession>A0A150PMA5</accession>
<dbReference type="InterPro" id="IPR036812">
    <property type="entry name" value="NAD(P)_OxRdtase_dom_sf"/>
</dbReference>
<dbReference type="PANTHER" id="PTHR43312">
    <property type="entry name" value="D-THREO-ALDOSE 1-DEHYDROGENASE"/>
    <property type="match status" value="1"/>
</dbReference>
<feature type="domain" description="NADP-dependent oxidoreductase" evidence="1">
    <location>
        <begin position="15"/>
        <end position="322"/>
    </location>
</feature>
<organism evidence="2 3">
    <name type="scientific">Sorangium cellulosum</name>
    <name type="common">Polyangium cellulosum</name>
    <dbReference type="NCBI Taxonomy" id="56"/>
    <lineage>
        <taxon>Bacteria</taxon>
        <taxon>Pseudomonadati</taxon>
        <taxon>Myxococcota</taxon>
        <taxon>Polyangia</taxon>
        <taxon>Polyangiales</taxon>
        <taxon>Polyangiaceae</taxon>
        <taxon>Sorangium</taxon>
    </lineage>
</organism>
<dbReference type="CDD" id="cd19086">
    <property type="entry name" value="AKR_AKR11C1"/>
    <property type="match status" value="1"/>
</dbReference>
<sequence>MKRRWERAGIETSALGLGCWAIAGKWNDPAASWEWHGTDDAESLRAIRAGVDAGVTLLDTADVYGSGHSELLVGKAIRGIRDRVTLATKFGHLFDEEKHANLGKTDASPAYIRRAVEGSLRRLGTDRIDLYQLHIWEHPPEKAGDVVEVLEQLVKEGKIRTYGWSTDVKASVEAFARGPRCGAAQILLNVFEGNDRLIACGEGKGLALLCRSPLAMGMLSGRYTKGETLPRGDVRTSNFEWITWFKDGEVNPNYARRLEAAREILTSNGRTLVQGALAWIWAKSPSTIPIPGFKSAAQAVENARAMEKGPLTAEQARQVAELVAYEDRNL</sequence>
<protein>
    <submittedName>
        <fullName evidence="2">Aldo/keto reductase</fullName>
    </submittedName>
</protein>
<dbReference type="InterPro" id="IPR023210">
    <property type="entry name" value="NADP_OxRdtase_dom"/>
</dbReference>
<dbReference type="InterPro" id="IPR053135">
    <property type="entry name" value="AKR2_Oxidoreductase"/>
</dbReference>
<gene>
    <name evidence="2" type="ORF">BE08_16830</name>
</gene>
<proteinExistence type="predicted"/>
<evidence type="ECO:0000259" key="1">
    <source>
        <dbReference type="Pfam" id="PF00248"/>
    </source>
</evidence>
<dbReference type="Pfam" id="PF00248">
    <property type="entry name" value="Aldo_ket_red"/>
    <property type="match status" value="1"/>
</dbReference>